<dbReference type="InterPro" id="IPR052337">
    <property type="entry name" value="SAT4-like"/>
</dbReference>
<protein>
    <recommendedName>
        <fullName evidence="8">Rhodopsin domain-containing protein</fullName>
    </recommendedName>
</protein>
<gene>
    <name evidence="9" type="ORF">ASPZODRAFT_149948</name>
</gene>
<keyword evidence="10" id="KW-1185">Reference proteome</keyword>
<evidence type="ECO:0000256" key="7">
    <source>
        <dbReference type="SAM" id="Phobius"/>
    </source>
</evidence>
<dbReference type="PANTHER" id="PTHR33048">
    <property type="entry name" value="PTH11-LIKE INTEGRAL MEMBRANE PROTEIN (AFU_ORTHOLOGUE AFUA_5G11245)"/>
    <property type="match status" value="1"/>
</dbReference>
<dbReference type="OrthoDB" id="5342292at2759"/>
<dbReference type="RefSeq" id="XP_022583486.1">
    <property type="nucleotide sequence ID" value="XM_022725551.1"/>
</dbReference>
<keyword evidence="3 7" id="KW-1133">Transmembrane helix</keyword>
<organism evidence="9 10">
    <name type="scientific">Penicilliopsis zonata CBS 506.65</name>
    <dbReference type="NCBI Taxonomy" id="1073090"/>
    <lineage>
        <taxon>Eukaryota</taxon>
        <taxon>Fungi</taxon>
        <taxon>Dikarya</taxon>
        <taxon>Ascomycota</taxon>
        <taxon>Pezizomycotina</taxon>
        <taxon>Eurotiomycetes</taxon>
        <taxon>Eurotiomycetidae</taxon>
        <taxon>Eurotiales</taxon>
        <taxon>Aspergillaceae</taxon>
        <taxon>Penicilliopsis</taxon>
    </lineage>
</organism>
<keyword evidence="4 7" id="KW-0472">Membrane</keyword>
<evidence type="ECO:0000256" key="6">
    <source>
        <dbReference type="SAM" id="MobiDB-lite"/>
    </source>
</evidence>
<evidence type="ECO:0000259" key="8">
    <source>
        <dbReference type="Pfam" id="PF20684"/>
    </source>
</evidence>
<evidence type="ECO:0000313" key="10">
    <source>
        <dbReference type="Proteomes" id="UP000184188"/>
    </source>
</evidence>
<feature type="compositionally biased region" description="Basic and acidic residues" evidence="6">
    <location>
        <begin position="324"/>
        <end position="335"/>
    </location>
</feature>
<proteinExistence type="inferred from homology"/>
<feature type="region of interest" description="Disordered" evidence="6">
    <location>
        <begin position="285"/>
        <end position="353"/>
    </location>
</feature>
<comment type="subcellular location">
    <subcellularLocation>
        <location evidence="1">Membrane</location>
        <topology evidence="1">Multi-pass membrane protein</topology>
    </subcellularLocation>
</comment>
<sequence>MAVAMSSRRSSGPNTALHEWNLVTQSLCIIFMTFFFALRVYTRKFILNCFGKEDWMCAGAWFLGTSYSIIALLMGHYGGGLHQSEVSASELISFDKTVYVTMVMYGPTAFLTKLSLLWIMIRVFSPYRKAVKFIYILLVIMLGYYIPAVIVKIRICLPISKFWDSSVEGSCLDETSIILADAVMSTVTDLTILLLPLPLTLSLQMSARKKMRVMGLLGAGGLACAASIIRLVLIILTSSSKDGTYAFMRINMFGNAEVAIGVICACLPALSALLSRVLHEYSSNKETRPSGYEMSRNKHQRGTDSKSHHSRLPTTVGNESDQDVLMHHPQGDPRIETSIQGDRSPRGQGFAELGIMKTVDVSTSVETMR</sequence>
<feature type="transmembrane region" description="Helical" evidence="7">
    <location>
        <begin position="133"/>
        <end position="155"/>
    </location>
</feature>
<feature type="transmembrane region" description="Helical" evidence="7">
    <location>
        <begin position="59"/>
        <end position="78"/>
    </location>
</feature>
<feature type="domain" description="Rhodopsin" evidence="8">
    <location>
        <begin position="38"/>
        <end position="276"/>
    </location>
</feature>
<dbReference type="STRING" id="1073090.A0A1L9SPD0"/>
<dbReference type="Pfam" id="PF20684">
    <property type="entry name" value="Fung_rhodopsin"/>
    <property type="match status" value="1"/>
</dbReference>
<feature type="transmembrane region" description="Helical" evidence="7">
    <location>
        <begin position="20"/>
        <end position="38"/>
    </location>
</feature>
<reference evidence="10" key="1">
    <citation type="journal article" date="2017" name="Genome Biol.">
        <title>Comparative genomics reveals high biological diversity and specific adaptations in the industrially and medically important fungal genus Aspergillus.</title>
        <authorList>
            <person name="de Vries R.P."/>
            <person name="Riley R."/>
            <person name="Wiebenga A."/>
            <person name="Aguilar-Osorio G."/>
            <person name="Amillis S."/>
            <person name="Uchima C.A."/>
            <person name="Anderluh G."/>
            <person name="Asadollahi M."/>
            <person name="Askin M."/>
            <person name="Barry K."/>
            <person name="Battaglia E."/>
            <person name="Bayram O."/>
            <person name="Benocci T."/>
            <person name="Braus-Stromeyer S.A."/>
            <person name="Caldana C."/>
            <person name="Canovas D."/>
            <person name="Cerqueira G.C."/>
            <person name="Chen F."/>
            <person name="Chen W."/>
            <person name="Choi C."/>
            <person name="Clum A."/>
            <person name="Dos Santos R.A."/>
            <person name="Damasio A.R."/>
            <person name="Diallinas G."/>
            <person name="Emri T."/>
            <person name="Fekete E."/>
            <person name="Flipphi M."/>
            <person name="Freyberg S."/>
            <person name="Gallo A."/>
            <person name="Gournas C."/>
            <person name="Habgood R."/>
            <person name="Hainaut M."/>
            <person name="Harispe M.L."/>
            <person name="Henrissat B."/>
            <person name="Hilden K.S."/>
            <person name="Hope R."/>
            <person name="Hossain A."/>
            <person name="Karabika E."/>
            <person name="Karaffa L."/>
            <person name="Karanyi Z."/>
            <person name="Krasevec N."/>
            <person name="Kuo A."/>
            <person name="Kusch H."/>
            <person name="LaButti K."/>
            <person name="Lagendijk E.L."/>
            <person name="Lapidus A."/>
            <person name="Levasseur A."/>
            <person name="Lindquist E."/>
            <person name="Lipzen A."/>
            <person name="Logrieco A.F."/>
            <person name="MacCabe A."/>
            <person name="Maekelae M.R."/>
            <person name="Malavazi I."/>
            <person name="Melin P."/>
            <person name="Meyer V."/>
            <person name="Mielnichuk N."/>
            <person name="Miskei M."/>
            <person name="Molnar A.P."/>
            <person name="Mule G."/>
            <person name="Ngan C.Y."/>
            <person name="Orejas M."/>
            <person name="Orosz E."/>
            <person name="Ouedraogo J.P."/>
            <person name="Overkamp K.M."/>
            <person name="Park H.-S."/>
            <person name="Perrone G."/>
            <person name="Piumi F."/>
            <person name="Punt P.J."/>
            <person name="Ram A.F."/>
            <person name="Ramon A."/>
            <person name="Rauscher S."/>
            <person name="Record E."/>
            <person name="Riano-Pachon D.M."/>
            <person name="Robert V."/>
            <person name="Roehrig J."/>
            <person name="Ruller R."/>
            <person name="Salamov A."/>
            <person name="Salih N.S."/>
            <person name="Samson R.A."/>
            <person name="Sandor E."/>
            <person name="Sanguinetti M."/>
            <person name="Schuetze T."/>
            <person name="Sepcic K."/>
            <person name="Shelest E."/>
            <person name="Sherlock G."/>
            <person name="Sophianopoulou V."/>
            <person name="Squina F.M."/>
            <person name="Sun H."/>
            <person name="Susca A."/>
            <person name="Todd R.B."/>
            <person name="Tsang A."/>
            <person name="Unkles S.E."/>
            <person name="van de Wiele N."/>
            <person name="van Rossen-Uffink D."/>
            <person name="Oliveira J.V."/>
            <person name="Vesth T.C."/>
            <person name="Visser J."/>
            <person name="Yu J.-H."/>
            <person name="Zhou M."/>
            <person name="Andersen M.R."/>
            <person name="Archer D.B."/>
            <person name="Baker S.E."/>
            <person name="Benoit I."/>
            <person name="Brakhage A.A."/>
            <person name="Braus G.H."/>
            <person name="Fischer R."/>
            <person name="Frisvad J.C."/>
            <person name="Goldman G.H."/>
            <person name="Houbraken J."/>
            <person name="Oakley B."/>
            <person name="Pocsi I."/>
            <person name="Scazzocchio C."/>
            <person name="Seiboth B."/>
            <person name="vanKuyk P.A."/>
            <person name="Wortman J."/>
            <person name="Dyer P.S."/>
            <person name="Grigoriev I.V."/>
        </authorList>
    </citation>
    <scope>NUCLEOTIDE SEQUENCE [LARGE SCALE GENOMIC DNA]</scope>
    <source>
        <strain evidence="10">CBS 506.65</strain>
    </source>
</reference>
<feature type="transmembrane region" description="Helical" evidence="7">
    <location>
        <begin position="175"/>
        <end position="201"/>
    </location>
</feature>
<comment type="similarity">
    <text evidence="5">Belongs to the SAT4 family.</text>
</comment>
<dbReference type="GeneID" id="34612016"/>
<dbReference type="EMBL" id="KV878338">
    <property type="protein sequence ID" value="OJJ48976.1"/>
    <property type="molecule type" value="Genomic_DNA"/>
</dbReference>
<evidence type="ECO:0000256" key="3">
    <source>
        <dbReference type="ARBA" id="ARBA00022989"/>
    </source>
</evidence>
<dbReference type="InterPro" id="IPR049326">
    <property type="entry name" value="Rhodopsin_dom_fungi"/>
</dbReference>
<evidence type="ECO:0000256" key="1">
    <source>
        <dbReference type="ARBA" id="ARBA00004141"/>
    </source>
</evidence>
<dbReference type="Proteomes" id="UP000184188">
    <property type="component" value="Unassembled WGS sequence"/>
</dbReference>
<dbReference type="PANTHER" id="PTHR33048:SF159">
    <property type="entry name" value="MEMBRANE PROTEIN, PUTATIVE (AFU_ORTHOLOGUE AFUA_5G02860)-RELATED"/>
    <property type="match status" value="1"/>
</dbReference>
<evidence type="ECO:0000313" key="9">
    <source>
        <dbReference type="EMBL" id="OJJ48976.1"/>
    </source>
</evidence>
<evidence type="ECO:0000256" key="5">
    <source>
        <dbReference type="ARBA" id="ARBA00038359"/>
    </source>
</evidence>
<evidence type="ECO:0000256" key="2">
    <source>
        <dbReference type="ARBA" id="ARBA00022692"/>
    </source>
</evidence>
<accession>A0A1L9SPD0</accession>
<evidence type="ECO:0000256" key="4">
    <source>
        <dbReference type="ARBA" id="ARBA00023136"/>
    </source>
</evidence>
<feature type="transmembrane region" description="Helical" evidence="7">
    <location>
        <begin position="98"/>
        <end position="121"/>
    </location>
</feature>
<keyword evidence="2 7" id="KW-0812">Transmembrane</keyword>
<dbReference type="VEuPathDB" id="FungiDB:ASPZODRAFT_149948"/>
<feature type="transmembrane region" description="Helical" evidence="7">
    <location>
        <begin position="213"/>
        <end position="238"/>
    </location>
</feature>
<dbReference type="GO" id="GO:0016020">
    <property type="term" value="C:membrane"/>
    <property type="evidence" value="ECO:0007669"/>
    <property type="project" value="UniProtKB-SubCell"/>
</dbReference>
<feature type="transmembrane region" description="Helical" evidence="7">
    <location>
        <begin position="258"/>
        <end position="278"/>
    </location>
</feature>
<dbReference type="AlphaFoldDB" id="A0A1L9SPD0"/>
<name>A0A1L9SPD0_9EURO</name>